<evidence type="ECO:0000313" key="1">
    <source>
        <dbReference type="EMBL" id="KAH7444902.1"/>
    </source>
</evidence>
<dbReference type="PANTHER" id="PTHR47473:SF1">
    <property type="entry name" value="METHYLTRANSFERASE DOMAIN-CONTAINING PROTEIN"/>
    <property type="match status" value="1"/>
</dbReference>
<proteinExistence type="predicted"/>
<keyword evidence="2" id="KW-1185">Reference proteome</keyword>
<sequence length="623" mass="71173">MRSSSDRSANTGAARLLAACAARLKSSAKAGEESFVWVDIGDGSEDNVLLMSQFMDISSFSHIYVVNCRSPDLLTSGRQQVSSHRLKWRNVERLDCHPSAVWMMGPTSATIITFSYSLSRMGDFMAVIDKSIKMLDPDGLLGVVDYFTSSKHDLPNRQHAFVPRWLWRVAFDPFGYDIGPERRQYLDRALEADFEFNGVERVPYVPFVGAPCYAWIGHLRTSDSSKHTRFPARASDEFEGKRPSHFPPTFLYSLSWEDPRVDEGVLQITPQDTVLTLTSGGCNALDLVHQGAGLVVSVDINPAQSYLLELKRAAILRLPYSDVWSMFGEGVHPQFPNLLKNELAPFLSQGASNFWHTKSYYFKNGLYYHGGMGRLIRAVRLLAKVMRQERWIESLVNAPSLEKQRELWFATVGRYLLQASIITRLFAFLVTNRVVLWFCAGVCRGQLKLIQKEDNIYNYIVRCLNSTAQHSYLRDSNYFYRCCLTGKFAHGCCPRFLERKCFDYLKVELAKKRLLICTGSFVDELRKRKYSKVILMDHVDWLEQHDIDILCAALHDQVVVGGRVIWRSASRRPDYAKCITRAGFHVERISSSEQYMDRVNMYASFYVGIRQEDKSDAVISPIF</sequence>
<organism evidence="1 2">
    <name type="scientific">Ceratopteris richardii</name>
    <name type="common">Triangle waterfern</name>
    <dbReference type="NCBI Taxonomy" id="49495"/>
    <lineage>
        <taxon>Eukaryota</taxon>
        <taxon>Viridiplantae</taxon>
        <taxon>Streptophyta</taxon>
        <taxon>Embryophyta</taxon>
        <taxon>Tracheophyta</taxon>
        <taxon>Polypodiopsida</taxon>
        <taxon>Polypodiidae</taxon>
        <taxon>Polypodiales</taxon>
        <taxon>Pteridineae</taxon>
        <taxon>Pteridaceae</taxon>
        <taxon>Parkerioideae</taxon>
        <taxon>Ceratopteris</taxon>
    </lineage>
</organism>
<dbReference type="OMA" id="VCDFYVQ"/>
<dbReference type="OrthoDB" id="10253390at2759"/>
<dbReference type="SUPFAM" id="SSF53335">
    <property type="entry name" value="S-adenosyl-L-methionine-dependent methyltransferases"/>
    <property type="match status" value="1"/>
</dbReference>
<reference evidence="1" key="1">
    <citation type="submission" date="2021-08" db="EMBL/GenBank/DDBJ databases">
        <title>WGS assembly of Ceratopteris richardii.</title>
        <authorList>
            <person name="Marchant D.B."/>
            <person name="Chen G."/>
            <person name="Jenkins J."/>
            <person name="Shu S."/>
            <person name="Leebens-Mack J."/>
            <person name="Grimwood J."/>
            <person name="Schmutz J."/>
            <person name="Soltis P."/>
            <person name="Soltis D."/>
            <person name="Chen Z.-H."/>
        </authorList>
    </citation>
    <scope>NUCLEOTIDE SEQUENCE</scope>
    <source>
        <strain evidence="1">Whitten #5841</strain>
        <tissue evidence="1">Leaf</tissue>
    </source>
</reference>
<dbReference type="InterPro" id="IPR021829">
    <property type="entry name" value="DUF3419"/>
</dbReference>
<comment type="caution">
    <text evidence="1">The sequence shown here is derived from an EMBL/GenBank/DDBJ whole genome shotgun (WGS) entry which is preliminary data.</text>
</comment>
<name>A0A8T2VC19_CERRI</name>
<dbReference type="InterPro" id="IPR029063">
    <property type="entry name" value="SAM-dependent_MTases_sf"/>
</dbReference>
<evidence type="ECO:0000313" key="2">
    <source>
        <dbReference type="Proteomes" id="UP000825935"/>
    </source>
</evidence>
<dbReference type="EMBL" id="CM035407">
    <property type="protein sequence ID" value="KAH7444902.1"/>
    <property type="molecule type" value="Genomic_DNA"/>
</dbReference>
<gene>
    <name evidence="1" type="ORF">KP509_02G097000</name>
</gene>
<dbReference type="AlphaFoldDB" id="A0A8T2VC19"/>
<dbReference type="PANTHER" id="PTHR47473">
    <property type="entry name" value="BTA1P"/>
    <property type="match status" value="1"/>
</dbReference>
<dbReference type="Proteomes" id="UP000825935">
    <property type="component" value="Chromosome 2"/>
</dbReference>
<dbReference type="Pfam" id="PF11899">
    <property type="entry name" value="DUF3419"/>
    <property type="match status" value="1"/>
</dbReference>
<accession>A0A8T2VC19</accession>
<protein>
    <submittedName>
        <fullName evidence="1">Uncharacterized protein</fullName>
    </submittedName>
</protein>